<dbReference type="EMBL" id="VITW01000002">
    <property type="protein sequence ID" value="TWB80886.1"/>
    <property type="molecule type" value="Genomic_DNA"/>
</dbReference>
<dbReference type="InterPro" id="IPR038058">
    <property type="entry name" value="PhnH-like_sp"/>
</dbReference>
<dbReference type="GO" id="GO:0019634">
    <property type="term" value="P:organic phosphonate metabolic process"/>
    <property type="evidence" value="ECO:0007669"/>
    <property type="project" value="InterPro"/>
</dbReference>
<keyword evidence="2" id="KW-1185">Reference proteome</keyword>
<gene>
    <name evidence="1" type="ORF">FBZ95_102103</name>
</gene>
<protein>
    <submittedName>
        <fullName evidence="1">Alpha-D-ribose 1-methylphosphonate 5-triphosphate synthase subunit PhnH</fullName>
    </submittedName>
</protein>
<dbReference type="STRING" id="1399419.A5906_13960"/>
<sequence>MRADMIPLAFRDPVHDSQSAFRRLLRALSRPGTPVSLPGPAEAPEPMGGPLAAIALTLADADCPIWLDPALSTERVRRYLHFHTNAPQLADPRAAAIALIGDAGWLPGLNGFHPGDAPYPDRSTTLILQLPALTGGSTVRLSGPGIETTTSLAPLGLPNWFWPAWHENAARYPLGVDIFLTDDRAVVGLPRSTNVEVP</sequence>
<name>A0A560IZW5_9BRAD</name>
<dbReference type="Proteomes" id="UP000315914">
    <property type="component" value="Unassembled WGS sequence"/>
</dbReference>
<reference evidence="1 2" key="1">
    <citation type="submission" date="2019-06" db="EMBL/GenBank/DDBJ databases">
        <title>Genomic Encyclopedia of Type Strains, Phase IV (KMG-V): Genome sequencing to study the core and pangenomes of soil and plant-associated prokaryotes.</title>
        <authorList>
            <person name="Whitman W."/>
        </authorList>
    </citation>
    <scope>NUCLEOTIDE SEQUENCE [LARGE SCALE GENOMIC DNA]</scope>
    <source>
        <strain evidence="1 2">BR 10556</strain>
    </source>
</reference>
<accession>A0A560IZW5</accession>
<proteinExistence type="predicted"/>
<organism evidence="1 2">
    <name type="scientific">Bradyrhizobium sacchari</name>
    <dbReference type="NCBI Taxonomy" id="1399419"/>
    <lineage>
        <taxon>Bacteria</taxon>
        <taxon>Pseudomonadati</taxon>
        <taxon>Pseudomonadota</taxon>
        <taxon>Alphaproteobacteria</taxon>
        <taxon>Hyphomicrobiales</taxon>
        <taxon>Nitrobacteraceae</taxon>
        <taxon>Bradyrhizobium</taxon>
    </lineage>
</organism>
<comment type="caution">
    <text evidence="1">The sequence shown here is derived from an EMBL/GenBank/DDBJ whole genome shotgun (WGS) entry which is preliminary data.</text>
</comment>
<evidence type="ECO:0000313" key="1">
    <source>
        <dbReference type="EMBL" id="TWB80886.1"/>
    </source>
</evidence>
<dbReference type="Gene3D" id="3.40.50.11310">
    <property type="entry name" value="Bacterial phosphonate metabolism protein PhnH"/>
    <property type="match status" value="1"/>
</dbReference>
<dbReference type="SUPFAM" id="SSF159709">
    <property type="entry name" value="PhnH-like"/>
    <property type="match status" value="1"/>
</dbReference>
<dbReference type="AlphaFoldDB" id="A0A560IZW5"/>
<dbReference type="InterPro" id="IPR008772">
    <property type="entry name" value="Phosphonate_metab_PhnH"/>
</dbReference>
<dbReference type="NCBIfam" id="TIGR03292">
    <property type="entry name" value="PhnH_redo"/>
    <property type="match status" value="1"/>
</dbReference>
<dbReference type="PIRSF" id="PIRSF020680">
    <property type="entry name" value="PhnH"/>
    <property type="match status" value="1"/>
</dbReference>
<evidence type="ECO:0000313" key="2">
    <source>
        <dbReference type="Proteomes" id="UP000315914"/>
    </source>
</evidence>
<dbReference type="Pfam" id="PF05845">
    <property type="entry name" value="PhnH"/>
    <property type="match status" value="1"/>
</dbReference>